<evidence type="ECO:0008006" key="4">
    <source>
        <dbReference type="Google" id="ProtNLM"/>
    </source>
</evidence>
<evidence type="ECO:0000256" key="1">
    <source>
        <dbReference type="SAM" id="SignalP"/>
    </source>
</evidence>
<dbReference type="OMA" id="DINSASW"/>
<dbReference type="AlphaFoldDB" id="G2QJ50"/>
<keyword evidence="1" id="KW-0732">Signal</keyword>
<accession>G2QJ50</accession>
<dbReference type="VEuPathDB" id="FungiDB:MYCTH_2067632"/>
<dbReference type="GeneID" id="11506742"/>
<feature type="chain" id="PRO_5013334106" description="SGNH/GDSL hydrolase family protein" evidence="1">
    <location>
        <begin position="16"/>
        <end position="198"/>
    </location>
</feature>
<dbReference type="EMBL" id="CP003006">
    <property type="protein sequence ID" value="AEO59625.1"/>
    <property type="molecule type" value="Genomic_DNA"/>
</dbReference>
<dbReference type="RefSeq" id="XP_003664870.1">
    <property type="nucleotide sequence ID" value="XM_003664822.1"/>
</dbReference>
<dbReference type="Proteomes" id="UP000007322">
    <property type="component" value="Chromosome 5"/>
</dbReference>
<proteinExistence type="predicted"/>
<organism evidence="2 3">
    <name type="scientific">Thermothelomyces thermophilus (strain ATCC 42464 / BCRC 31852 / DSM 1799)</name>
    <name type="common">Sporotrichum thermophile</name>
    <dbReference type="NCBI Taxonomy" id="573729"/>
    <lineage>
        <taxon>Eukaryota</taxon>
        <taxon>Fungi</taxon>
        <taxon>Dikarya</taxon>
        <taxon>Ascomycota</taxon>
        <taxon>Pezizomycotina</taxon>
        <taxon>Sordariomycetes</taxon>
        <taxon>Sordariomycetidae</taxon>
        <taxon>Sordariales</taxon>
        <taxon>Chaetomiaceae</taxon>
        <taxon>Thermothelomyces</taxon>
    </lineage>
</organism>
<feature type="signal peptide" evidence="1">
    <location>
        <begin position="1"/>
        <end position="15"/>
    </location>
</feature>
<keyword evidence="3" id="KW-1185">Reference proteome</keyword>
<sequence>MLVLFLLGLTAAASSRKRQATGEHTMGFIGCSMAENIAQGYVAVGGTHMWGPYGTGGMVVQSWTDTNSASWRLFDQQAARYGRPAEVWVQICIFQNPGATYDEVERLVANAREHAAPGARIWITGQPLYPDNPSSCFLAGPAGPQLTVDLAKRAAADASLNVTYPGEFVLMRNEVQDGCHANAAGQRSLGEQALAFWG</sequence>
<dbReference type="KEGG" id="mtm:MYCTH_2067632"/>
<protein>
    <recommendedName>
        <fullName evidence="4">SGNH/GDSL hydrolase family protein</fullName>
    </recommendedName>
</protein>
<evidence type="ECO:0000313" key="2">
    <source>
        <dbReference type="EMBL" id="AEO59625.1"/>
    </source>
</evidence>
<gene>
    <name evidence="2" type="ORF">MYCTH_2067632</name>
</gene>
<evidence type="ECO:0000313" key="3">
    <source>
        <dbReference type="Proteomes" id="UP000007322"/>
    </source>
</evidence>
<dbReference type="HOGENOM" id="CLU_1384980_0_0_1"/>
<reference evidence="2 3" key="1">
    <citation type="journal article" date="2011" name="Nat. Biotechnol.">
        <title>Comparative genomic analysis of the thermophilic biomass-degrading fungi Myceliophthora thermophila and Thielavia terrestris.</title>
        <authorList>
            <person name="Berka R.M."/>
            <person name="Grigoriev I.V."/>
            <person name="Otillar R."/>
            <person name="Salamov A."/>
            <person name="Grimwood J."/>
            <person name="Reid I."/>
            <person name="Ishmael N."/>
            <person name="John T."/>
            <person name="Darmond C."/>
            <person name="Moisan M.-C."/>
            <person name="Henrissat B."/>
            <person name="Coutinho P.M."/>
            <person name="Lombard V."/>
            <person name="Natvig D.O."/>
            <person name="Lindquist E."/>
            <person name="Schmutz J."/>
            <person name="Lucas S."/>
            <person name="Harris P."/>
            <person name="Powlowski J."/>
            <person name="Bellemare A."/>
            <person name="Taylor D."/>
            <person name="Butler G."/>
            <person name="de Vries R.P."/>
            <person name="Allijn I.E."/>
            <person name="van den Brink J."/>
            <person name="Ushinsky S."/>
            <person name="Storms R."/>
            <person name="Powell A.J."/>
            <person name="Paulsen I.T."/>
            <person name="Elbourne L.D.H."/>
            <person name="Baker S.E."/>
            <person name="Magnuson J."/>
            <person name="LaBoissiere S."/>
            <person name="Clutterbuck A.J."/>
            <person name="Martinez D."/>
            <person name="Wogulis M."/>
            <person name="de Leon A.L."/>
            <person name="Rey M.W."/>
            <person name="Tsang A."/>
        </authorList>
    </citation>
    <scope>NUCLEOTIDE SEQUENCE [LARGE SCALE GENOMIC DNA]</scope>
    <source>
        <strain evidence="3">ATCC 42464 / BCRC 31852 / DSM 1799</strain>
    </source>
</reference>
<name>G2QJ50_THET4</name>
<dbReference type="OrthoDB" id="5177516at2759"/>
<dbReference type="eggNOG" id="ENOG502TAN3">
    <property type="taxonomic scope" value="Eukaryota"/>
</dbReference>
<dbReference type="InParanoid" id="G2QJ50"/>